<proteinExistence type="predicted"/>
<evidence type="ECO:0000313" key="1">
    <source>
        <dbReference type="EMBL" id="KAJ9100342.1"/>
    </source>
</evidence>
<gene>
    <name evidence="1" type="ORF">QFC20_005475</name>
</gene>
<reference evidence="1" key="1">
    <citation type="submission" date="2023-04" db="EMBL/GenBank/DDBJ databases">
        <title>Draft Genome sequencing of Naganishia species isolated from polar environments using Oxford Nanopore Technology.</title>
        <authorList>
            <person name="Leo P."/>
            <person name="Venkateswaran K."/>
        </authorList>
    </citation>
    <scope>NUCLEOTIDE SEQUENCE</scope>
    <source>
        <strain evidence="1">MNA-CCFEE 5262</strain>
    </source>
</reference>
<accession>A0ACC2VM24</accession>
<dbReference type="EMBL" id="JASBWS010000076">
    <property type="protein sequence ID" value="KAJ9100342.1"/>
    <property type="molecule type" value="Genomic_DNA"/>
</dbReference>
<keyword evidence="2" id="KW-1185">Reference proteome</keyword>
<name>A0ACC2VM24_9TREE</name>
<protein>
    <submittedName>
        <fullName evidence="1">Uncharacterized protein</fullName>
    </submittedName>
</protein>
<organism evidence="1 2">
    <name type="scientific">Naganishia adeliensis</name>
    <dbReference type="NCBI Taxonomy" id="92952"/>
    <lineage>
        <taxon>Eukaryota</taxon>
        <taxon>Fungi</taxon>
        <taxon>Dikarya</taxon>
        <taxon>Basidiomycota</taxon>
        <taxon>Agaricomycotina</taxon>
        <taxon>Tremellomycetes</taxon>
        <taxon>Filobasidiales</taxon>
        <taxon>Filobasidiaceae</taxon>
        <taxon>Naganishia</taxon>
    </lineage>
</organism>
<evidence type="ECO:0000313" key="2">
    <source>
        <dbReference type="Proteomes" id="UP001230649"/>
    </source>
</evidence>
<dbReference type="Proteomes" id="UP001230649">
    <property type="component" value="Unassembled WGS sequence"/>
</dbReference>
<sequence>MDYDNPYGAPSSYQVDNSLMRPANLPPLSMQTIGSDRGAPSSGFRNGRPCPRRWSRPRSSSHLEEAATVVHRGVDRLLVVEIEVDRETDETTPIEVSTTIRAIATGTITMYRLPMAGMIVVGTKEIIIMSRSRTCKEVMREARAIRMDVIQGSHRREMSLMVSFCVSLLFRRGERNEREIMFEELGGLPEQPVRGISARSIASISTNGIERHALWRKRSSDLLKEIKRLDARDLPFWQTGP</sequence>
<comment type="caution">
    <text evidence="1">The sequence shown here is derived from an EMBL/GenBank/DDBJ whole genome shotgun (WGS) entry which is preliminary data.</text>
</comment>